<feature type="region of interest" description="Disordered" evidence="1">
    <location>
        <begin position="84"/>
        <end position="127"/>
    </location>
</feature>
<organism evidence="2 3">
    <name type="scientific">Pseudomonas syringae</name>
    <dbReference type="NCBI Taxonomy" id="317"/>
    <lineage>
        <taxon>Bacteria</taxon>
        <taxon>Pseudomonadati</taxon>
        <taxon>Pseudomonadota</taxon>
        <taxon>Gammaproteobacteria</taxon>
        <taxon>Pseudomonadales</taxon>
        <taxon>Pseudomonadaceae</taxon>
        <taxon>Pseudomonas</taxon>
    </lineage>
</organism>
<reference evidence="2 3" key="1">
    <citation type="submission" date="2016-10" db="EMBL/GenBank/DDBJ databases">
        <authorList>
            <person name="Varghese N."/>
            <person name="Submissions S."/>
        </authorList>
    </citation>
    <scope>NUCLEOTIDE SEQUENCE [LARGE SCALE GENOMIC DNA]</scope>
    <source>
        <strain evidence="2 3">BS0292</strain>
    </source>
</reference>
<gene>
    <name evidence="2" type="ORF">SAMN05444065_10528</name>
</gene>
<feature type="compositionally biased region" description="Low complexity" evidence="1">
    <location>
        <begin position="24"/>
        <end position="34"/>
    </location>
</feature>
<accession>A0AB38BRH1</accession>
<feature type="region of interest" description="Disordered" evidence="1">
    <location>
        <begin position="201"/>
        <end position="228"/>
    </location>
</feature>
<protein>
    <submittedName>
        <fullName evidence="2">Uncharacterized protein</fullName>
    </submittedName>
</protein>
<feature type="region of interest" description="Disordered" evidence="1">
    <location>
        <begin position="1"/>
        <end position="34"/>
    </location>
</feature>
<dbReference type="EMBL" id="FOVV01000005">
    <property type="protein sequence ID" value="SFN92465.1"/>
    <property type="molecule type" value="Genomic_DNA"/>
</dbReference>
<feature type="compositionally biased region" description="Polar residues" evidence="1">
    <location>
        <begin position="208"/>
        <end position="228"/>
    </location>
</feature>
<sequence length="300" mass="32777">MERLHALRGSELARERARTGSENSASDPSHSRASSLPQWSYCIQSAERLPHALPVGASLLAKGPVNAQKTARLIHRLRERARSHKGLTASLDGAPATRTHCGSELARERARKCSENSASDQSPSRASSLPQWSYLLHHSTERLPHALTVGANLLAKGPVQAPKTARLINRLRERARSHKGLTYCITPRSACHTHSLWEPTARERAGTGSENSAPDQSPSRASSLPQGSDCIQSAERLPHALPVGARLLAKGPVQAPKTARLIHRLRERARSHSGLTYCITRRSACHTHSLWERACSRKGP</sequence>
<evidence type="ECO:0000313" key="2">
    <source>
        <dbReference type="EMBL" id="SFN92465.1"/>
    </source>
</evidence>
<evidence type="ECO:0000256" key="1">
    <source>
        <dbReference type="SAM" id="MobiDB-lite"/>
    </source>
</evidence>
<evidence type="ECO:0000313" key="3">
    <source>
        <dbReference type="Proteomes" id="UP000183083"/>
    </source>
</evidence>
<comment type="caution">
    <text evidence="2">The sequence shown here is derived from an EMBL/GenBank/DDBJ whole genome shotgun (WGS) entry which is preliminary data.</text>
</comment>
<feature type="compositionally biased region" description="Basic and acidic residues" evidence="1">
    <location>
        <begin position="105"/>
        <end position="114"/>
    </location>
</feature>
<feature type="compositionally biased region" description="Low complexity" evidence="1">
    <location>
        <begin position="117"/>
        <end position="127"/>
    </location>
</feature>
<proteinExistence type="predicted"/>
<dbReference type="AlphaFoldDB" id="A0AB38BRH1"/>
<name>A0AB38BRH1_PSESX</name>
<dbReference type="Proteomes" id="UP000183083">
    <property type="component" value="Unassembled WGS sequence"/>
</dbReference>